<dbReference type="Proteomes" id="UP000792457">
    <property type="component" value="Unassembled WGS sequence"/>
</dbReference>
<keyword evidence="3" id="KW-0813">Transport</keyword>
<evidence type="ECO:0000256" key="2">
    <source>
        <dbReference type="ARBA" id="ARBA00006375"/>
    </source>
</evidence>
<dbReference type="GO" id="GO:0016020">
    <property type="term" value="C:membrane"/>
    <property type="evidence" value="ECO:0007669"/>
    <property type="project" value="UniProtKB-SubCell"/>
</dbReference>
<evidence type="ECO:0000256" key="3">
    <source>
        <dbReference type="ARBA" id="ARBA00022448"/>
    </source>
</evidence>
<dbReference type="Pfam" id="PF00153">
    <property type="entry name" value="Mito_carr"/>
    <property type="match status" value="1"/>
</dbReference>
<evidence type="ECO:0000313" key="8">
    <source>
        <dbReference type="Proteomes" id="UP000792457"/>
    </source>
</evidence>
<dbReference type="InterPro" id="IPR018108">
    <property type="entry name" value="MCP_transmembrane"/>
</dbReference>
<comment type="subcellular location">
    <subcellularLocation>
        <location evidence="1">Membrane</location>
        <topology evidence="1">Multi-pass membrane protein</topology>
    </subcellularLocation>
</comment>
<dbReference type="InterPro" id="IPR002067">
    <property type="entry name" value="MCP"/>
</dbReference>
<proteinExistence type="inferred from homology"/>
<keyword evidence="4" id="KW-0812">Transmembrane</keyword>
<comment type="similarity">
    <text evidence="2">Belongs to the mitochondrial carrier (TC 2.A.29) family.</text>
</comment>
<evidence type="ECO:0000313" key="7">
    <source>
        <dbReference type="EMBL" id="KAG8231092.1"/>
    </source>
</evidence>
<evidence type="ECO:0000256" key="5">
    <source>
        <dbReference type="ARBA" id="ARBA00022737"/>
    </source>
</evidence>
<dbReference type="PRINTS" id="PR00926">
    <property type="entry name" value="MITOCARRIER"/>
</dbReference>
<evidence type="ECO:0000256" key="4">
    <source>
        <dbReference type="ARBA" id="ARBA00022692"/>
    </source>
</evidence>
<keyword evidence="8" id="KW-1185">Reference proteome</keyword>
<keyword evidence="5" id="KW-0677">Repeat</keyword>
<dbReference type="GO" id="GO:0055085">
    <property type="term" value="P:transmembrane transport"/>
    <property type="evidence" value="ECO:0007669"/>
    <property type="project" value="InterPro"/>
</dbReference>
<name>A0A8K0K9X9_LADFU</name>
<gene>
    <name evidence="7" type="ORF">J437_LFUL011060</name>
</gene>
<organism evidence="7 8">
    <name type="scientific">Ladona fulva</name>
    <name type="common">Scarce chaser dragonfly</name>
    <name type="synonym">Libellula fulva</name>
    <dbReference type="NCBI Taxonomy" id="123851"/>
    <lineage>
        <taxon>Eukaryota</taxon>
        <taxon>Metazoa</taxon>
        <taxon>Ecdysozoa</taxon>
        <taxon>Arthropoda</taxon>
        <taxon>Hexapoda</taxon>
        <taxon>Insecta</taxon>
        <taxon>Pterygota</taxon>
        <taxon>Palaeoptera</taxon>
        <taxon>Odonata</taxon>
        <taxon>Epiprocta</taxon>
        <taxon>Anisoptera</taxon>
        <taxon>Libelluloidea</taxon>
        <taxon>Libellulidae</taxon>
        <taxon>Ladona</taxon>
    </lineage>
</organism>
<sequence>MAVNMEQDFQDFASTAAVTVAHTGCELCQQCREWYRRMREQIAQYLDIGEDMNVPDDFTSAEMNSGMWWRHLVAGGVAGAVSRTCTAPLDRLKVFLQ</sequence>
<dbReference type="InterPro" id="IPR023395">
    <property type="entry name" value="MCP_dom_sf"/>
</dbReference>
<dbReference type="Gene3D" id="1.50.40.10">
    <property type="entry name" value="Mitochondrial carrier domain"/>
    <property type="match status" value="1"/>
</dbReference>
<keyword evidence="6" id="KW-0472">Membrane</keyword>
<evidence type="ECO:0000256" key="6">
    <source>
        <dbReference type="ARBA" id="ARBA00023136"/>
    </source>
</evidence>
<dbReference type="OrthoDB" id="270584at2759"/>
<protein>
    <submittedName>
        <fullName evidence="7">Uncharacterized protein</fullName>
    </submittedName>
</protein>
<reference evidence="7" key="2">
    <citation type="submission" date="2017-10" db="EMBL/GenBank/DDBJ databases">
        <title>Ladona fulva Genome sequencing and assembly.</title>
        <authorList>
            <person name="Murali S."/>
            <person name="Richards S."/>
            <person name="Bandaranaike D."/>
            <person name="Bellair M."/>
            <person name="Blankenburg K."/>
            <person name="Chao H."/>
            <person name="Dinh H."/>
            <person name="Doddapaneni H."/>
            <person name="Dugan-Rocha S."/>
            <person name="Elkadiri S."/>
            <person name="Gnanaolivu R."/>
            <person name="Hernandez B."/>
            <person name="Skinner E."/>
            <person name="Javaid M."/>
            <person name="Lee S."/>
            <person name="Li M."/>
            <person name="Ming W."/>
            <person name="Munidasa M."/>
            <person name="Muniz J."/>
            <person name="Nguyen L."/>
            <person name="Hughes D."/>
            <person name="Osuji N."/>
            <person name="Pu L.-L."/>
            <person name="Puazo M."/>
            <person name="Qu C."/>
            <person name="Quiroz J."/>
            <person name="Raj R."/>
            <person name="Weissenberger G."/>
            <person name="Xin Y."/>
            <person name="Zou X."/>
            <person name="Han Y."/>
            <person name="Worley K."/>
            <person name="Muzny D."/>
            <person name="Gibbs R."/>
        </authorList>
    </citation>
    <scope>NUCLEOTIDE SEQUENCE</scope>
    <source>
        <strain evidence="7">Sampled in the wild</strain>
    </source>
</reference>
<accession>A0A8K0K9X9</accession>
<comment type="caution">
    <text evidence="7">The sequence shown here is derived from an EMBL/GenBank/DDBJ whole genome shotgun (WGS) entry which is preliminary data.</text>
</comment>
<reference evidence="7" key="1">
    <citation type="submission" date="2013-04" db="EMBL/GenBank/DDBJ databases">
        <authorList>
            <person name="Qu J."/>
            <person name="Murali S.C."/>
            <person name="Bandaranaike D."/>
            <person name="Bellair M."/>
            <person name="Blankenburg K."/>
            <person name="Chao H."/>
            <person name="Dinh H."/>
            <person name="Doddapaneni H."/>
            <person name="Downs B."/>
            <person name="Dugan-Rocha S."/>
            <person name="Elkadiri S."/>
            <person name="Gnanaolivu R.D."/>
            <person name="Hernandez B."/>
            <person name="Javaid M."/>
            <person name="Jayaseelan J.C."/>
            <person name="Lee S."/>
            <person name="Li M."/>
            <person name="Ming W."/>
            <person name="Munidasa M."/>
            <person name="Muniz J."/>
            <person name="Nguyen L."/>
            <person name="Ongeri F."/>
            <person name="Osuji N."/>
            <person name="Pu L.-L."/>
            <person name="Puazo M."/>
            <person name="Qu C."/>
            <person name="Quiroz J."/>
            <person name="Raj R."/>
            <person name="Weissenberger G."/>
            <person name="Xin Y."/>
            <person name="Zou X."/>
            <person name="Han Y."/>
            <person name="Richards S."/>
            <person name="Worley K."/>
            <person name="Muzny D."/>
            <person name="Gibbs R."/>
        </authorList>
    </citation>
    <scope>NUCLEOTIDE SEQUENCE</scope>
    <source>
        <strain evidence="7">Sampled in the wild</strain>
    </source>
</reference>
<dbReference type="SUPFAM" id="SSF103506">
    <property type="entry name" value="Mitochondrial carrier"/>
    <property type="match status" value="1"/>
</dbReference>
<dbReference type="AlphaFoldDB" id="A0A8K0K9X9"/>
<dbReference type="EMBL" id="KZ308530">
    <property type="protein sequence ID" value="KAG8231092.1"/>
    <property type="molecule type" value="Genomic_DNA"/>
</dbReference>
<evidence type="ECO:0000256" key="1">
    <source>
        <dbReference type="ARBA" id="ARBA00004141"/>
    </source>
</evidence>
<feature type="non-terminal residue" evidence="7">
    <location>
        <position position="1"/>
    </location>
</feature>